<name>A0A1H7JUD3_9BURK</name>
<protein>
    <submittedName>
        <fullName evidence="3">Small Multidrug Resistance protein</fullName>
    </submittedName>
</protein>
<dbReference type="RefSeq" id="WP_090544636.1">
    <property type="nucleotide sequence ID" value="NZ_FNSR01000001.1"/>
</dbReference>
<evidence type="ECO:0000313" key="3">
    <source>
        <dbReference type="EMBL" id="SEK78132.1"/>
    </source>
</evidence>
<feature type="transmembrane region" description="Helical" evidence="1">
    <location>
        <begin position="86"/>
        <end position="104"/>
    </location>
</feature>
<dbReference type="Proteomes" id="UP000199120">
    <property type="component" value="Unassembled WGS sequence"/>
</dbReference>
<keyword evidence="4" id="KW-1185">Reference proteome</keyword>
<dbReference type="EMBL" id="FOAJ01000003">
    <property type="protein sequence ID" value="SEK78132.1"/>
    <property type="molecule type" value="Genomic_DNA"/>
</dbReference>
<feature type="domain" description="EamA" evidence="2">
    <location>
        <begin position="4"/>
        <end position="104"/>
    </location>
</feature>
<feature type="transmembrane region" description="Helical" evidence="1">
    <location>
        <begin position="61"/>
        <end position="80"/>
    </location>
</feature>
<dbReference type="STRING" id="416943.SAMN05445871_2139"/>
<proteinExistence type="predicted"/>
<dbReference type="GO" id="GO:0016020">
    <property type="term" value="C:membrane"/>
    <property type="evidence" value="ECO:0007669"/>
    <property type="project" value="InterPro"/>
</dbReference>
<feature type="transmembrane region" description="Helical" evidence="1">
    <location>
        <begin position="33"/>
        <end position="54"/>
    </location>
</feature>
<dbReference type="Gene3D" id="1.10.3730.20">
    <property type="match status" value="1"/>
</dbReference>
<evidence type="ECO:0000256" key="1">
    <source>
        <dbReference type="SAM" id="Phobius"/>
    </source>
</evidence>
<sequence length="107" mass="11264">MNWALIVASGAFGGLASVLLRVAASQGTAEWPWAFRFGAIGAYGIGFVLYAIALRKANLSVAYPLMVAVSILVVLAFTALHEHLLQPPQVAGALIILVGVWMVTRSA</sequence>
<keyword evidence="1" id="KW-0472">Membrane</keyword>
<keyword evidence="1" id="KW-1133">Transmembrane helix</keyword>
<dbReference type="AlphaFoldDB" id="A0A1H7JUD3"/>
<dbReference type="OrthoDB" id="8657441at2"/>
<dbReference type="InterPro" id="IPR000620">
    <property type="entry name" value="EamA_dom"/>
</dbReference>
<accession>A0A1H7JUD3</accession>
<organism evidence="3 4">
    <name type="scientific">Paraburkholderia caballeronis</name>
    <dbReference type="NCBI Taxonomy" id="416943"/>
    <lineage>
        <taxon>Bacteria</taxon>
        <taxon>Pseudomonadati</taxon>
        <taxon>Pseudomonadota</taxon>
        <taxon>Betaproteobacteria</taxon>
        <taxon>Burkholderiales</taxon>
        <taxon>Burkholderiaceae</taxon>
        <taxon>Paraburkholderia</taxon>
    </lineage>
</organism>
<reference evidence="4" key="1">
    <citation type="submission" date="2016-10" db="EMBL/GenBank/DDBJ databases">
        <authorList>
            <person name="Varghese N."/>
            <person name="Submissions S."/>
        </authorList>
    </citation>
    <scope>NUCLEOTIDE SEQUENCE [LARGE SCALE GENOMIC DNA]</scope>
    <source>
        <strain evidence="4">LMG 26416</strain>
    </source>
</reference>
<dbReference type="Pfam" id="PF00892">
    <property type="entry name" value="EamA"/>
    <property type="match status" value="1"/>
</dbReference>
<dbReference type="InterPro" id="IPR037185">
    <property type="entry name" value="EmrE-like"/>
</dbReference>
<gene>
    <name evidence="3" type="ORF">SAMN05192542_103443</name>
</gene>
<dbReference type="SUPFAM" id="SSF103481">
    <property type="entry name" value="Multidrug resistance efflux transporter EmrE"/>
    <property type="match status" value="1"/>
</dbReference>
<keyword evidence="1" id="KW-0812">Transmembrane</keyword>
<evidence type="ECO:0000313" key="4">
    <source>
        <dbReference type="Proteomes" id="UP000199120"/>
    </source>
</evidence>
<evidence type="ECO:0000259" key="2">
    <source>
        <dbReference type="Pfam" id="PF00892"/>
    </source>
</evidence>